<reference evidence="4 5" key="1">
    <citation type="journal article" date="2013" name="Int. J. Syst. Evol. Microbiol.">
        <title>Kordia antarctica sp. nov., isolated from Antarctic seawater.</title>
        <authorList>
            <person name="Baek K."/>
            <person name="Choi A."/>
            <person name="Kang I."/>
            <person name="Lee K."/>
            <person name="Cho J.C."/>
        </authorList>
    </citation>
    <scope>NUCLEOTIDE SEQUENCE [LARGE SCALE GENOMIC DNA]</scope>
    <source>
        <strain evidence="4 5">IMCC3317</strain>
    </source>
</reference>
<feature type="domain" description="Response regulatory" evidence="3">
    <location>
        <begin position="5"/>
        <end position="133"/>
    </location>
</feature>
<dbReference type="SMART" id="SM00448">
    <property type="entry name" value="REC"/>
    <property type="match status" value="1"/>
</dbReference>
<dbReference type="GO" id="GO:0006355">
    <property type="term" value="P:regulation of DNA-templated transcription"/>
    <property type="evidence" value="ECO:0007669"/>
    <property type="project" value="InterPro"/>
</dbReference>
<dbReference type="Gene3D" id="3.40.50.2300">
    <property type="match status" value="1"/>
</dbReference>
<accession>A0A7L4ZKC7</accession>
<dbReference type="InterPro" id="IPR016032">
    <property type="entry name" value="Sig_transdc_resp-reg_C-effctor"/>
</dbReference>
<dbReference type="KEGG" id="kan:IMCC3317_24630"/>
<dbReference type="EMBL" id="CP019288">
    <property type="protein sequence ID" value="QHI37085.1"/>
    <property type="molecule type" value="Genomic_DNA"/>
</dbReference>
<name>A0A7L4ZKC7_9FLAO</name>
<dbReference type="GO" id="GO:0003677">
    <property type="term" value="F:DNA binding"/>
    <property type="evidence" value="ECO:0007669"/>
    <property type="project" value="UniProtKB-KW"/>
</dbReference>
<dbReference type="RefSeq" id="WP_160129737.1">
    <property type="nucleotide sequence ID" value="NZ_CP019288.1"/>
</dbReference>
<evidence type="ECO:0000313" key="5">
    <source>
        <dbReference type="Proteomes" id="UP000464657"/>
    </source>
</evidence>
<protein>
    <submittedName>
        <fullName evidence="4">Transcriptional regulatory protein RcsB</fullName>
    </submittedName>
</protein>
<gene>
    <name evidence="4" type="primary">rcsB_2</name>
    <name evidence="4" type="ORF">IMCC3317_24630</name>
</gene>
<dbReference type="GO" id="GO:0000160">
    <property type="term" value="P:phosphorelay signal transduction system"/>
    <property type="evidence" value="ECO:0007669"/>
    <property type="project" value="InterPro"/>
</dbReference>
<evidence type="ECO:0000256" key="2">
    <source>
        <dbReference type="PROSITE-ProRule" id="PRU00169"/>
    </source>
</evidence>
<dbReference type="InterPro" id="IPR001789">
    <property type="entry name" value="Sig_transdc_resp-reg_receiver"/>
</dbReference>
<keyword evidence="5" id="KW-1185">Reference proteome</keyword>
<sequence length="222" mass="24943">MVFKKILVVEDTDSINLGLMSKLNDLGFKTVISSQSCDGALIKIKRAIQDEEPFDLLISDLSFIAATTNPKINTGEELIAEVKRIQSTIKIIAFSVKNQQSVIKQLLEEIKVDGYVCKGLHGLKELHNAILAINKGQIYVCPIAKASLEQKHVFQLDDFEKQLLQLVANGYKQDDIAEYFKSKNISPNSRRSIEDRLSRLRDNFNATTTSQLIYLAQSLDLI</sequence>
<keyword evidence="2" id="KW-0597">Phosphoprotein</keyword>
<dbReference type="OrthoDB" id="659223at2"/>
<dbReference type="SUPFAM" id="SSF52172">
    <property type="entry name" value="CheY-like"/>
    <property type="match status" value="1"/>
</dbReference>
<dbReference type="PROSITE" id="PS50110">
    <property type="entry name" value="RESPONSE_REGULATORY"/>
    <property type="match status" value="1"/>
</dbReference>
<keyword evidence="1" id="KW-0238">DNA-binding</keyword>
<evidence type="ECO:0000313" key="4">
    <source>
        <dbReference type="EMBL" id="QHI37085.1"/>
    </source>
</evidence>
<feature type="modified residue" description="4-aspartylphosphate" evidence="2">
    <location>
        <position position="60"/>
    </location>
</feature>
<evidence type="ECO:0000259" key="3">
    <source>
        <dbReference type="PROSITE" id="PS50110"/>
    </source>
</evidence>
<proteinExistence type="predicted"/>
<dbReference type="SUPFAM" id="SSF46894">
    <property type="entry name" value="C-terminal effector domain of the bipartite response regulators"/>
    <property type="match status" value="1"/>
</dbReference>
<dbReference type="Proteomes" id="UP000464657">
    <property type="component" value="Chromosome"/>
</dbReference>
<dbReference type="AlphaFoldDB" id="A0A7L4ZKC7"/>
<organism evidence="4 5">
    <name type="scientific">Kordia antarctica</name>
    <dbReference type="NCBI Taxonomy" id="1218801"/>
    <lineage>
        <taxon>Bacteria</taxon>
        <taxon>Pseudomonadati</taxon>
        <taxon>Bacteroidota</taxon>
        <taxon>Flavobacteriia</taxon>
        <taxon>Flavobacteriales</taxon>
        <taxon>Flavobacteriaceae</taxon>
        <taxon>Kordia</taxon>
    </lineage>
</organism>
<evidence type="ECO:0000256" key="1">
    <source>
        <dbReference type="ARBA" id="ARBA00023125"/>
    </source>
</evidence>
<dbReference type="InterPro" id="IPR011006">
    <property type="entry name" value="CheY-like_superfamily"/>
</dbReference>